<evidence type="ECO:0000313" key="3">
    <source>
        <dbReference type="EMBL" id="KAK6128142.1"/>
    </source>
</evidence>
<dbReference type="InterPro" id="IPR044824">
    <property type="entry name" value="MAIN-like"/>
</dbReference>
<reference evidence="3 4" key="1">
    <citation type="journal article" date="2021" name="Comput. Struct. Biotechnol. J.">
        <title>De novo genome assembly of the potent medicinal plant Rehmannia glutinosa using nanopore technology.</title>
        <authorList>
            <person name="Ma L."/>
            <person name="Dong C."/>
            <person name="Song C."/>
            <person name="Wang X."/>
            <person name="Zheng X."/>
            <person name="Niu Y."/>
            <person name="Chen S."/>
            <person name="Feng W."/>
        </authorList>
    </citation>
    <scope>NUCLEOTIDE SEQUENCE [LARGE SCALE GENOMIC DNA]</scope>
    <source>
        <strain evidence="3">DH-2019</strain>
    </source>
</reference>
<accession>A0ABR0V185</accession>
<evidence type="ECO:0000256" key="1">
    <source>
        <dbReference type="SAM" id="MobiDB-lite"/>
    </source>
</evidence>
<sequence length="368" mass="40974">MGFYGVARCGRIDIDNHLITALVGRPETHAFHLPVGEATLTLQDVAIIWGLPVEGLQVITRDSDRTKDEWVLYSQEWLGFVPTVDMFRGASCLKLIALGSHFEQIVITEYTPQLEIRAWARITMIVSRATRSRVPIGRLYVDEADVDELLIPPYGASWMGTQEHATWVQYWAMAHQSIDGGDAIGHGRSTSVDHLRRDFIEEMTSVRRLLGMPPLESFPQTVDPSQEHDHARSTWTTIIVPQTPHTYAVGPSGYTAGQSGYAAGPSASHHTPYMPQPVDYDQFITPSSHHFTDLLNKDVGMAGPSTYARLSFQHSPVPFSSGFQGSYIDMDPSPSTFDQQDIDNAEHGLRRSMRERHPSGCGTGGHRY</sequence>
<protein>
    <recommendedName>
        <fullName evidence="2">Aminotransferase-like plant mobile domain-containing protein</fullName>
    </recommendedName>
</protein>
<evidence type="ECO:0000259" key="2">
    <source>
        <dbReference type="Pfam" id="PF10536"/>
    </source>
</evidence>
<keyword evidence="4" id="KW-1185">Reference proteome</keyword>
<proteinExistence type="predicted"/>
<dbReference type="EMBL" id="JABTTQ020001822">
    <property type="protein sequence ID" value="KAK6128142.1"/>
    <property type="molecule type" value="Genomic_DNA"/>
</dbReference>
<dbReference type="PANTHER" id="PTHR46033:SF8">
    <property type="entry name" value="PROTEIN MAINTENANCE OF MERISTEMS-LIKE"/>
    <property type="match status" value="1"/>
</dbReference>
<gene>
    <name evidence="3" type="ORF">DH2020_038111</name>
</gene>
<dbReference type="Proteomes" id="UP001318860">
    <property type="component" value="Unassembled WGS sequence"/>
</dbReference>
<evidence type="ECO:0000313" key="4">
    <source>
        <dbReference type="Proteomes" id="UP001318860"/>
    </source>
</evidence>
<feature type="region of interest" description="Disordered" evidence="1">
    <location>
        <begin position="349"/>
        <end position="368"/>
    </location>
</feature>
<comment type="caution">
    <text evidence="3">The sequence shown here is derived from an EMBL/GenBank/DDBJ whole genome shotgun (WGS) entry which is preliminary data.</text>
</comment>
<feature type="domain" description="Aminotransferase-like plant mobile" evidence="2">
    <location>
        <begin position="2"/>
        <end position="108"/>
    </location>
</feature>
<organism evidence="3 4">
    <name type="scientific">Rehmannia glutinosa</name>
    <name type="common">Chinese foxglove</name>
    <dbReference type="NCBI Taxonomy" id="99300"/>
    <lineage>
        <taxon>Eukaryota</taxon>
        <taxon>Viridiplantae</taxon>
        <taxon>Streptophyta</taxon>
        <taxon>Embryophyta</taxon>
        <taxon>Tracheophyta</taxon>
        <taxon>Spermatophyta</taxon>
        <taxon>Magnoliopsida</taxon>
        <taxon>eudicotyledons</taxon>
        <taxon>Gunneridae</taxon>
        <taxon>Pentapetalae</taxon>
        <taxon>asterids</taxon>
        <taxon>lamiids</taxon>
        <taxon>Lamiales</taxon>
        <taxon>Orobanchaceae</taxon>
        <taxon>Rehmannieae</taxon>
        <taxon>Rehmannia</taxon>
    </lineage>
</organism>
<dbReference type="Pfam" id="PF10536">
    <property type="entry name" value="PMD"/>
    <property type="match status" value="1"/>
</dbReference>
<dbReference type="InterPro" id="IPR019557">
    <property type="entry name" value="AminoTfrase-like_pln_mobile"/>
</dbReference>
<dbReference type="PANTHER" id="PTHR46033">
    <property type="entry name" value="PROTEIN MAIN-LIKE 2"/>
    <property type="match status" value="1"/>
</dbReference>
<name>A0ABR0V185_REHGL</name>